<sequence length="68" mass="7703">RPPPDFKMEEIPMETERKTVGTIPAPVSTEARELAFVLARNDADFTRAMLMRALALEKAIYGQRRARA</sequence>
<dbReference type="RefSeq" id="WP_271909149.1">
    <property type="nucleotide sequence ID" value="NZ_JAQLWN010000057.1"/>
</dbReference>
<protein>
    <submittedName>
        <fullName evidence="1">Uncharacterized protein</fullName>
    </submittedName>
</protein>
<name>A0AAW6C8Z1_FLAPL</name>
<reference evidence="1" key="1">
    <citation type="submission" date="2023-01" db="EMBL/GenBank/DDBJ databases">
        <title>Human gut microbiome strain richness.</title>
        <authorList>
            <person name="Chen-Liaw A."/>
        </authorList>
    </citation>
    <scope>NUCLEOTIDE SEQUENCE</scope>
    <source>
        <strain evidence="1">2225st1_A6_2225SCRN_200828</strain>
    </source>
</reference>
<dbReference type="AlphaFoldDB" id="A0AAW6C8Z1"/>
<gene>
    <name evidence="1" type="ORF">PND83_23815</name>
</gene>
<accession>A0AAW6C8Z1</accession>
<dbReference type="EMBL" id="JAQLWO010000067">
    <property type="protein sequence ID" value="MDB7909002.1"/>
    <property type="molecule type" value="Genomic_DNA"/>
</dbReference>
<organism evidence="1 2">
    <name type="scientific">Flavonifractor plautii</name>
    <name type="common">Fusobacterium plautii</name>
    <dbReference type="NCBI Taxonomy" id="292800"/>
    <lineage>
        <taxon>Bacteria</taxon>
        <taxon>Bacillati</taxon>
        <taxon>Bacillota</taxon>
        <taxon>Clostridia</taxon>
        <taxon>Eubacteriales</taxon>
        <taxon>Oscillospiraceae</taxon>
        <taxon>Flavonifractor</taxon>
    </lineage>
</organism>
<feature type="non-terminal residue" evidence="1">
    <location>
        <position position="1"/>
    </location>
</feature>
<proteinExistence type="predicted"/>
<dbReference type="Proteomes" id="UP001211006">
    <property type="component" value="Unassembled WGS sequence"/>
</dbReference>
<comment type="caution">
    <text evidence="1">The sequence shown here is derived from an EMBL/GenBank/DDBJ whole genome shotgun (WGS) entry which is preliminary data.</text>
</comment>
<evidence type="ECO:0000313" key="2">
    <source>
        <dbReference type="Proteomes" id="UP001211006"/>
    </source>
</evidence>
<evidence type="ECO:0000313" key="1">
    <source>
        <dbReference type="EMBL" id="MDB7909002.1"/>
    </source>
</evidence>